<evidence type="ECO:0000313" key="2">
    <source>
        <dbReference type="EMBL" id="ORW63890.1"/>
    </source>
</evidence>
<sequence>MIGRYRALVELGLACAALVGALVSWVNARHMVGVAPIADGQPSTTALVYDPQALLLTMLLLIAAGVLGVLGAARLRRARDGTTPTS</sequence>
<comment type="caution">
    <text evidence="2">The sequence shown here is derived from an EMBL/GenBank/DDBJ whole genome shotgun (WGS) entry which is preliminary data.</text>
</comment>
<dbReference type="RefSeq" id="WP_085258685.1">
    <property type="nucleotide sequence ID" value="NZ_AP022573.1"/>
</dbReference>
<protein>
    <recommendedName>
        <fullName evidence="4">Transmembrane protein</fullName>
    </recommendedName>
</protein>
<keyword evidence="1" id="KW-1133">Transmembrane helix</keyword>
<feature type="transmembrane region" description="Helical" evidence="1">
    <location>
        <begin position="52"/>
        <end position="73"/>
    </location>
</feature>
<dbReference type="EMBL" id="LQPR01000085">
    <property type="protein sequence ID" value="ORW63890.1"/>
    <property type="molecule type" value="Genomic_DNA"/>
</dbReference>
<evidence type="ECO:0000256" key="1">
    <source>
        <dbReference type="SAM" id="Phobius"/>
    </source>
</evidence>
<gene>
    <name evidence="2" type="ORF">AWC23_26895</name>
</gene>
<proteinExistence type="predicted"/>
<evidence type="ECO:0008006" key="4">
    <source>
        <dbReference type="Google" id="ProtNLM"/>
    </source>
</evidence>
<keyword evidence="3" id="KW-1185">Reference proteome</keyword>
<name>A0AAJ3TSI7_9MYCO</name>
<evidence type="ECO:0000313" key="3">
    <source>
        <dbReference type="Proteomes" id="UP000193387"/>
    </source>
</evidence>
<organism evidence="2 3">
    <name type="scientific">Mycobacterium saskatchewanense</name>
    <dbReference type="NCBI Taxonomy" id="220927"/>
    <lineage>
        <taxon>Bacteria</taxon>
        <taxon>Bacillati</taxon>
        <taxon>Actinomycetota</taxon>
        <taxon>Actinomycetes</taxon>
        <taxon>Mycobacteriales</taxon>
        <taxon>Mycobacteriaceae</taxon>
        <taxon>Mycobacterium</taxon>
        <taxon>Mycobacterium simiae complex</taxon>
    </lineage>
</organism>
<dbReference type="AlphaFoldDB" id="A0AAJ3TSI7"/>
<reference evidence="2 3" key="1">
    <citation type="submission" date="2016-01" db="EMBL/GenBank/DDBJ databases">
        <title>The new phylogeny of the genus Mycobacterium.</title>
        <authorList>
            <person name="Tarcisio F."/>
            <person name="Conor M."/>
            <person name="Antonella G."/>
            <person name="Elisabetta G."/>
            <person name="Giulia F.S."/>
            <person name="Sara T."/>
            <person name="Anna F."/>
            <person name="Clotilde B."/>
            <person name="Roberto B."/>
            <person name="Veronica D.S."/>
            <person name="Fabio R."/>
            <person name="Monica P."/>
            <person name="Olivier J."/>
            <person name="Enrico T."/>
            <person name="Nicola S."/>
        </authorList>
    </citation>
    <scope>NUCLEOTIDE SEQUENCE [LARGE SCALE GENOMIC DNA]</scope>
    <source>
        <strain evidence="2 3">DSM 44616</strain>
    </source>
</reference>
<keyword evidence="1" id="KW-0812">Transmembrane</keyword>
<keyword evidence="1" id="KW-0472">Membrane</keyword>
<dbReference type="Proteomes" id="UP000193387">
    <property type="component" value="Unassembled WGS sequence"/>
</dbReference>
<accession>A0AAJ3TSI7</accession>